<dbReference type="OrthoDB" id="9815108at2"/>
<keyword evidence="5" id="KW-1185">Reference proteome</keyword>
<evidence type="ECO:0000259" key="3">
    <source>
        <dbReference type="Pfam" id="PF00884"/>
    </source>
</evidence>
<dbReference type="Proteomes" id="UP000184231">
    <property type="component" value="Unassembled WGS sequence"/>
</dbReference>
<dbReference type="InterPro" id="IPR000917">
    <property type="entry name" value="Sulfatase_N"/>
</dbReference>
<dbReference type="InterPro" id="IPR024607">
    <property type="entry name" value="Sulfatase_CS"/>
</dbReference>
<proteinExistence type="inferred from homology"/>
<protein>
    <submittedName>
        <fullName evidence="4">Choline-sulfatase</fullName>
    </submittedName>
</protein>
<sequence>MNIEPNQNIVIVANSGNWSKGTLKTAINNLLTIGLLLVCQLSWAQKSLSDGVQDKERPNIVLIMTDQHQAAAMSIAGNTDLKTPNLDKLAKNGVRFHNAYVTFPLCSPSRSSMFTGKMPHTLGVNSNVSGDNIMSVENKEMGLGNIMQQAGYDCAYGGKWHAHEAAISEGNGFEKIADFGDIPLAEKCIDYMASKKDGNKPFFLVASFDNPHNICEWARNEPLPYGNIPMVPLSETPGLPPNFKKSETFPEALQIEQDVDKKVYPTQNYTEEDWRQYRYTYYRLVEKVDREIGKIIDAIDAMGLSDNTLIIFTSDHGDGNASHGWNQKTALFQESVKVPFIMTYKGKKGFKKGVDQSLISNGLDLYPTICDYARIPIPEELRGESIKPRLEGKKKSKERDFVVVETKFEGKQAYGTLGRALIGKKYKYVLYSWGKNREQLFDLENDPFEMNNLVNSTTYSEKLDVYRQKLLDWCKETNDTKFLRKVILPANSTISSSELFDKPY</sequence>
<accession>A0A1M6HA44</accession>
<name>A0A1M6HA44_9FLAO</name>
<evidence type="ECO:0000313" key="4">
    <source>
        <dbReference type="EMBL" id="SHJ19081.1"/>
    </source>
</evidence>
<evidence type="ECO:0000313" key="5">
    <source>
        <dbReference type="Proteomes" id="UP000184231"/>
    </source>
</evidence>
<dbReference type="InterPro" id="IPR051849">
    <property type="entry name" value="GAG-degrading_sulfatase"/>
</dbReference>
<dbReference type="AlphaFoldDB" id="A0A1M6HA44"/>
<reference evidence="4 5" key="1">
    <citation type="submission" date="2016-11" db="EMBL/GenBank/DDBJ databases">
        <authorList>
            <person name="Jaros S."/>
            <person name="Januszkiewicz K."/>
            <person name="Wedrychowicz H."/>
        </authorList>
    </citation>
    <scope>NUCLEOTIDE SEQUENCE [LARGE SCALE GENOMIC DNA]</scope>
    <source>
        <strain evidence="4 5">CGMCC 1.8863</strain>
    </source>
</reference>
<dbReference type="Gene3D" id="3.40.720.10">
    <property type="entry name" value="Alkaline Phosphatase, subunit A"/>
    <property type="match status" value="1"/>
</dbReference>
<dbReference type="InterPro" id="IPR017850">
    <property type="entry name" value="Alkaline_phosphatase_core_sf"/>
</dbReference>
<dbReference type="PANTHER" id="PTHR46615:SF1">
    <property type="entry name" value="ARYLSULFATASE K"/>
    <property type="match status" value="1"/>
</dbReference>
<dbReference type="Pfam" id="PF00884">
    <property type="entry name" value="Sulfatase"/>
    <property type="match status" value="1"/>
</dbReference>
<dbReference type="RefSeq" id="WP_084668475.1">
    <property type="nucleotide sequence ID" value="NZ_FQYX01000013.1"/>
</dbReference>
<dbReference type="PANTHER" id="PTHR46615">
    <property type="entry name" value="ARYLSULFATASE K"/>
    <property type="match status" value="1"/>
</dbReference>
<dbReference type="PROSITE" id="PS00523">
    <property type="entry name" value="SULFATASE_1"/>
    <property type="match status" value="1"/>
</dbReference>
<gene>
    <name evidence="4" type="ORF">SAMN04487911_11360</name>
</gene>
<dbReference type="GO" id="GO:0015024">
    <property type="term" value="F:glucuronate-2-sulfatase activity"/>
    <property type="evidence" value="ECO:0007669"/>
    <property type="project" value="TreeGrafter"/>
</dbReference>
<evidence type="ECO:0000256" key="2">
    <source>
        <dbReference type="ARBA" id="ARBA00022801"/>
    </source>
</evidence>
<dbReference type="SUPFAM" id="SSF53649">
    <property type="entry name" value="Alkaline phosphatase-like"/>
    <property type="match status" value="1"/>
</dbReference>
<dbReference type="STRING" id="558155.SAMN04487911_11360"/>
<dbReference type="GO" id="GO:0004065">
    <property type="term" value="F:arylsulfatase activity"/>
    <property type="evidence" value="ECO:0007669"/>
    <property type="project" value="TreeGrafter"/>
</dbReference>
<keyword evidence="2" id="KW-0378">Hydrolase</keyword>
<comment type="similarity">
    <text evidence="1">Belongs to the sulfatase family.</text>
</comment>
<dbReference type="EMBL" id="FQYX01000013">
    <property type="protein sequence ID" value="SHJ19081.1"/>
    <property type="molecule type" value="Genomic_DNA"/>
</dbReference>
<organism evidence="4 5">
    <name type="scientific">Arenibacter nanhaiticus</name>
    <dbReference type="NCBI Taxonomy" id="558155"/>
    <lineage>
        <taxon>Bacteria</taxon>
        <taxon>Pseudomonadati</taxon>
        <taxon>Bacteroidota</taxon>
        <taxon>Flavobacteriia</taxon>
        <taxon>Flavobacteriales</taxon>
        <taxon>Flavobacteriaceae</taxon>
        <taxon>Arenibacter</taxon>
    </lineage>
</organism>
<feature type="domain" description="Sulfatase N-terminal" evidence="3">
    <location>
        <begin position="58"/>
        <end position="373"/>
    </location>
</feature>
<evidence type="ECO:0000256" key="1">
    <source>
        <dbReference type="ARBA" id="ARBA00008779"/>
    </source>
</evidence>